<dbReference type="PRINTS" id="PR00081">
    <property type="entry name" value="GDHRDH"/>
</dbReference>
<dbReference type="RefSeq" id="WP_146578028.1">
    <property type="nucleotide sequence ID" value="NZ_SJPM01000004.1"/>
</dbReference>
<reference evidence="4 5" key="1">
    <citation type="submission" date="2019-02" db="EMBL/GenBank/DDBJ databases">
        <title>Deep-cultivation of Planctomycetes and their phenomic and genomic characterization uncovers novel biology.</title>
        <authorList>
            <person name="Wiegand S."/>
            <person name="Jogler M."/>
            <person name="Boedeker C."/>
            <person name="Pinto D."/>
            <person name="Vollmers J."/>
            <person name="Rivas-Marin E."/>
            <person name="Kohn T."/>
            <person name="Peeters S.H."/>
            <person name="Heuer A."/>
            <person name="Rast P."/>
            <person name="Oberbeckmann S."/>
            <person name="Bunk B."/>
            <person name="Jeske O."/>
            <person name="Meyerdierks A."/>
            <person name="Storesund J.E."/>
            <person name="Kallscheuer N."/>
            <person name="Luecker S."/>
            <person name="Lage O.M."/>
            <person name="Pohl T."/>
            <person name="Merkel B.J."/>
            <person name="Hornburger P."/>
            <person name="Mueller R.-W."/>
            <person name="Bruemmer F."/>
            <person name="Labrenz M."/>
            <person name="Spormann A.M."/>
            <person name="Op Den Camp H."/>
            <person name="Overmann J."/>
            <person name="Amann R."/>
            <person name="Jetten M.S.M."/>
            <person name="Mascher T."/>
            <person name="Medema M.H."/>
            <person name="Devos D.P."/>
            <person name="Kaster A.-K."/>
            <person name="Ovreas L."/>
            <person name="Rohde M."/>
            <person name="Galperin M.Y."/>
            <person name="Jogler C."/>
        </authorList>
    </citation>
    <scope>NUCLEOTIDE SEQUENCE [LARGE SCALE GENOMIC DNA]</scope>
    <source>
        <strain evidence="4 5">Pla100</strain>
    </source>
</reference>
<proteinExistence type="inferred from homology"/>
<protein>
    <submittedName>
        <fullName evidence="4">Putative oxidoreductase YghA</fullName>
        <ecNumber evidence="4">1.-.-.-</ecNumber>
    </submittedName>
</protein>
<evidence type="ECO:0000256" key="2">
    <source>
        <dbReference type="ARBA" id="ARBA00023002"/>
    </source>
</evidence>
<dbReference type="FunFam" id="3.40.50.720:FF:000084">
    <property type="entry name" value="Short-chain dehydrogenase reductase"/>
    <property type="match status" value="1"/>
</dbReference>
<evidence type="ECO:0000256" key="3">
    <source>
        <dbReference type="SAM" id="MobiDB-lite"/>
    </source>
</evidence>
<accession>A0A5C6ADS1</accession>
<dbReference type="PROSITE" id="PS00061">
    <property type="entry name" value="ADH_SHORT"/>
    <property type="match status" value="1"/>
</dbReference>
<dbReference type="CDD" id="cd05355">
    <property type="entry name" value="SDR_c1"/>
    <property type="match status" value="1"/>
</dbReference>
<feature type="region of interest" description="Disordered" evidence="3">
    <location>
        <begin position="1"/>
        <end position="55"/>
    </location>
</feature>
<dbReference type="Gene3D" id="3.40.50.720">
    <property type="entry name" value="NAD(P)-binding Rossmann-like Domain"/>
    <property type="match status" value="1"/>
</dbReference>
<dbReference type="Pfam" id="PF13561">
    <property type="entry name" value="adh_short_C2"/>
    <property type="match status" value="1"/>
</dbReference>
<dbReference type="GO" id="GO:0016614">
    <property type="term" value="F:oxidoreductase activity, acting on CH-OH group of donors"/>
    <property type="evidence" value="ECO:0007669"/>
    <property type="project" value="UniProtKB-ARBA"/>
</dbReference>
<dbReference type="InterPro" id="IPR020904">
    <property type="entry name" value="Sc_DH/Rdtase_CS"/>
</dbReference>
<keyword evidence="5" id="KW-1185">Reference proteome</keyword>
<dbReference type="InterPro" id="IPR036291">
    <property type="entry name" value="NAD(P)-bd_dom_sf"/>
</dbReference>
<feature type="compositionally biased region" description="Polar residues" evidence="3">
    <location>
        <begin position="1"/>
        <end position="19"/>
    </location>
</feature>
<name>A0A5C6ADS1_9BACT</name>
<dbReference type="PRINTS" id="PR00080">
    <property type="entry name" value="SDRFAMILY"/>
</dbReference>
<dbReference type="AlphaFoldDB" id="A0A5C6ADS1"/>
<dbReference type="EC" id="1.-.-.-" evidence="4"/>
<dbReference type="EMBL" id="SJPM01000004">
    <property type="protein sequence ID" value="TWT97448.1"/>
    <property type="molecule type" value="Genomic_DNA"/>
</dbReference>
<evidence type="ECO:0000313" key="5">
    <source>
        <dbReference type="Proteomes" id="UP000316213"/>
    </source>
</evidence>
<evidence type="ECO:0000313" key="4">
    <source>
        <dbReference type="EMBL" id="TWT97448.1"/>
    </source>
</evidence>
<gene>
    <name evidence="4" type="primary">yghA</name>
    <name evidence="4" type="ORF">Pla100_26020</name>
</gene>
<dbReference type="PANTHER" id="PTHR48107:SF16">
    <property type="entry name" value="NADPH-DEPENDENT ALDEHYDE REDUCTASE 1, CHLOROPLASTIC"/>
    <property type="match status" value="1"/>
</dbReference>
<sequence>MSTQTQFSPDANQSFSNVQLRDPREAYPKPPFDQQGLFDMPGSTTNMTPKPDHGEQTYRGSGKLKGLNALVTGGDSGIGRAIAIAYAREGANVAINYLSETEDAETTAEFVKAAGSHCVLFEGDLREETFCNRLIDQTVSELGGIDLLVNNAAYQTTSQEIEDFSSETFDRIFQTNVYAPFWLCRAAMSQLPAGGSIINTVSIQGYNPSPYLLPYSMTKSALIGMTKALAKLAMEHGIRANAVAPGPVWTPLIPGSMLPDKVEQFGKNTLLGRPAQPAELAPLYVWLASPEASYVTAEVFGCTGGKTPV</sequence>
<organism evidence="4 5">
    <name type="scientific">Neorhodopirellula pilleata</name>
    <dbReference type="NCBI Taxonomy" id="2714738"/>
    <lineage>
        <taxon>Bacteria</taxon>
        <taxon>Pseudomonadati</taxon>
        <taxon>Planctomycetota</taxon>
        <taxon>Planctomycetia</taxon>
        <taxon>Pirellulales</taxon>
        <taxon>Pirellulaceae</taxon>
        <taxon>Neorhodopirellula</taxon>
    </lineage>
</organism>
<dbReference type="PANTHER" id="PTHR48107">
    <property type="entry name" value="NADPH-DEPENDENT ALDEHYDE REDUCTASE-LIKE PROTEIN, CHLOROPLASTIC-RELATED"/>
    <property type="match status" value="1"/>
</dbReference>
<dbReference type="OrthoDB" id="9803333at2"/>
<dbReference type="SUPFAM" id="SSF51735">
    <property type="entry name" value="NAD(P)-binding Rossmann-fold domains"/>
    <property type="match status" value="1"/>
</dbReference>
<dbReference type="Proteomes" id="UP000316213">
    <property type="component" value="Unassembled WGS sequence"/>
</dbReference>
<comment type="caution">
    <text evidence="4">The sequence shown here is derived from an EMBL/GenBank/DDBJ whole genome shotgun (WGS) entry which is preliminary data.</text>
</comment>
<dbReference type="InterPro" id="IPR002347">
    <property type="entry name" value="SDR_fam"/>
</dbReference>
<evidence type="ECO:0000256" key="1">
    <source>
        <dbReference type="ARBA" id="ARBA00006484"/>
    </source>
</evidence>
<comment type="similarity">
    <text evidence="1">Belongs to the short-chain dehydrogenases/reductases (SDR) family.</text>
</comment>
<keyword evidence="2 4" id="KW-0560">Oxidoreductase</keyword>